<protein>
    <submittedName>
        <fullName evidence="11">Uncharacterized protein</fullName>
    </submittedName>
</protein>
<comment type="caution">
    <text evidence="11">The sequence shown here is derived from an EMBL/GenBank/DDBJ whole genome shotgun (WGS) entry which is preliminary data.</text>
</comment>
<evidence type="ECO:0000256" key="7">
    <source>
        <dbReference type="ARBA" id="ARBA00023125"/>
    </source>
</evidence>
<keyword evidence="4" id="KW-0863">Zinc-finger</keyword>
<dbReference type="PANTHER" id="PTHR31576">
    <property type="entry name" value="TATA BOX-BINDING PROTEIN-ASSOCIATED FACTOR RNA POLYMERASE I SUBUNIT B"/>
    <property type="match status" value="1"/>
</dbReference>
<sequence>MEENIFCYIQPRVKVQRKDYLHYSRKRKDMFIYAVHADYHVLLQACAKVAQVKVGILHIDVLNLEKRLQRLEERIDSSLHHEPDRNDLCDFCKDETWRNAEDDPTDLNS</sequence>
<evidence type="ECO:0000256" key="4">
    <source>
        <dbReference type="ARBA" id="ARBA00022771"/>
    </source>
</evidence>
<comment type="similarity">
    <text evidence="2">Belongs to the RRN7/TAF1B family.</text>
</comment>
<name>A0A2G9GG00_9LAMI</name>
<comment type="subcellular location">
    <subcellularLocation>
        <location evidence="1">Nucleus</location>
        <location evidence="1">Nucleolus</location>
    </subcellularLocation>
</comment>
<evidence type="ECO:0000256" key="10">
    <source>
        <dbReference type="SAM" id="Coils"/>
    </source>
</evidence>
<evidence type="ECO:0000256" key="9">
    <source>
        <dbReference type="ARBA" id="ARBA00023242"/>
    </source>
</evidence>
<keyword evidence="5" id="KW-0862">Zinc</keyword>
<feature type="coiled-coil region" evidence="10">
    <location>
        <begin position="54"/>
        <end position="81"/>
    </location>
</feature>
<gene>
    <name evidence="11" type="ORF">CDL12_23250</name>
</gene>
<keyword evidence="3" id="KW-0479">Metal-binding</keyword>
<evidence type="ECO:0000256" key="1">
    <source>
        <dbReference type="ARBA" id="ARBA00004604"/>
    </source>
</evidence>
<evidence type="ECO:0000313" key="12">
    <source>
        <dbReference type="Proteomes" id="UP000231279"/>
    </source>
</evidence>
<dbReference type="GO" id="GO:0001164">
    <property type="term" value="F:RNA polymerase I core promoter sequence-specific DNA binding"/>
    <property type="evidence" value="ECO:0007669"/>
    <property type="project" value="InterPro"/>
</dbReference>
<keyword evidence="9" id="KW-0539">Nucleus</keyword>
<keyword evidence="10" id="KW-0175">Coiled coil</keyword>
<organism evidence="11 12">
    <name type="scientific">Handroanthus impetiginosus</name>
    <dbReference type="NCBI Taxonomy" id="429701"/>
    <lineage>
        <taxon>Eukaryota</taxon>
        <taxon>Viridiplantae</taxon>
        <taxon>Streptophyta</taxon>
        <taxon>Embryophyta</taxon>
        <taxon>Tracheophyta</taxon>
        <taxon>Spermatophyta</taxon>
        <taxon>Magnoliopsida</taxon>
        <taxon>eudicotyledons</taxon>
        <taxon>Gunneridae</taxon>
        <taxon>Pentapetalae</taxon>
        <taxon>asterids</taxon>
        <taxon>lamiids</taxon>
        <taxon>Lamiales</taxon>
        <taxon>Bignoniaceae</taxon>
        <taxon>Crescentiina</taxon>
        <taxon>Tabebuia alliance</taxon>
        <taxon>Handroanthus</taxon>
    </lineage>
</organism>
<dbReference type="Proteomes" id="UP000231279">
    <property type="component" value="Unassembled WGS sequence"/>
</dbReference>
<proteinExistence type="inferred from homology"/>
<dbReference type="EMBL" id="NKXS01005240">
    <property type="protein sequence ID" value="PIN04211.1"/>
    <property type="molecule type" value="Genomic_DNA"/>
</dbReference>
<dbReference type="AlphaFoldDB" id="A0A2G9GG00"/>
<evidence type="ECO:0000256" key="2">
    <source>
        <dbReference type="ARBA" id="ARBA00006899"/>
    </source>
</evidence>
<dbReference type="PANTHER" id="PTHR31576:SF2">
    <property type="entry name" value="TATA BOX-BINDING PROTEIN-ASSOCIATED FACTOR RNA POLYMERASE I SUBUNIT B"/>
    <property type="match status" value="1"/>
</dbReference>
<accession>A0A2G9GG00</accession>
<keyword evidence="7" id="KW-0238">DNA-binding</keyword>
<evidence type="ECO:0000256" key="3">
    <source>
        <dbReference type="ARBA" id="ARBA00022723"/>
    </source>
</evidence>
<keyword evidence="12" id="KW-1185">Reference proteome</keyword>
<evidence type="ECO:0000313" key="11">
    <source>
        <dbReference type="EMBL" id="PIN04211.1"/>
    </source>
</evidence>
<keyword evidence="6" id="KW-0805">Transcription regulation</keyword>
<keyword evidence="8" id="KW-0804">Transcription</keyword>
<dbReference type="GO" id="GO:0008270">
    <property type="term" value="F:zinc ion binding"/>
    <property type="evidence" value="ECO:0007669"/>
    <property type="project" value="UniProtKB-KW"/>
</dbReference>
<dbReference type="STRING" id="429701.A0A2G9GG00"/>
<dbReference type="GO" id="GO:0070860">
    <property type="term" value="C:RNA polymerase I core factor complex"/>
    <property type="evidence" value="ECO:0007669"/>
    <property type="project" value="InterPro"/>
</dbReference>
<evidence type="ECO:0000256" key="6">
    <source>
        <dbReference type="ARBA" id="ARBA00023015"/>
    </source>
</evidence>
<dbReference type="GO" id="GO:0042790">
    <property type="term" value="P:nucleolar large rRNA transcription by RNA polymerase I"/>
    <property type="evidence" value="ECO:0007669"/>
    <property type="project" value="TreeGrafter"/>
</dbReference>
<reference evidence="12" key="1">
    <citation type="journal article" date="2018" name="Gigascience">
        <title>Genome assembly of the Pink Ipe (Handroanthus impetiginosus, Bignoniaceae), a highly valued, ecologically keystone Neotropical timber forest tree.</title>
        <authorList>
            <person name="Silva-Junior O.B."/>
            <person name="Grattapaglia D."/>
            <person name="Novaes E."/>
            <person name="Collevatti R.G."/>
        </authorList>
    </citation>
    <scope>NUCLEOTIDE SEQUENCE [LARGE SCALE GENOMIC DNA]</scope>
    <source>
        <strain evidence="12">cv. UFG-1</strain>
    </source>
</reference>
<dbReference type="OrthoDB" id="1746719at2759"/>
<dbReference type="InterPro" id="IPR033599">
    <property type="entry name" value="TAF1B/Rrn7"/>
</dbReference>
<evidence type="ECO:0000256" key="5">
    <source>
        <dbReference type="ARBA" id="ARBA00022833"/>
    </source>
</evidence>
<evidence type="ECO:0000256" key="8">
    <source>
        <dbReference type="ARBA" id="ARBA00023163"/>
    </source>
</evidence>